<sequence>MLGRLLRTRSATAGDEGECGGPRGEGRLYTPHGGCEWGVCRHRQVAH</sequence>
<dbReference type="AlphaFoldDB" id="A0AAD9UDD1"/>
<evidence type="ECO:0000313" key="2">
    <source>
        <dbReference type="EMBL" id="KAK2185312.1"/>
    </source>
</evidence>
<evidence type="ECO:0000256" key="1">
    <source>
        <dbReference type="SAM" id="MobiDB-lite"/>
    </source>
</evidence>
<proteinExistence type="predicted"/>
<keyword evidence="3" id="KW-1185">Reference proteome</keyword>
<reference evidence="2" key="1">
    <citation type="journal article" date="2023" name="Mol. Biol. Evol.">
        <title>Third-Generation Sequencing Reveals the Adaptive Role of the Epigenome in Three Deep-Sea Polychaetes.</title>
        <authorList>
            <person name="Perez M."/>
            <person name="Aroh O."/>
            <person name="Sun Y."/>
            <person name="Lan Y."/>
            <person name="Juniper S.K."/>
            <person name="Young C.R."/>
            <person name="Angers B."/>
            <person name="Qian P.Y."/>
        </authorList>
    </citation>
    <scope>NUCLEOTIDE SEQUENCE</scope>
    <source>
        <strain evidence="2">R07B-5</strain>
    </source>
</reference>
<name>A0AAD9UDD1_RIDPI</name>
<feature type="region of interest" description="Disordered" evidence="1">
    <location>
        <begin position="1"/>
        <end position="25"/>
    </location>
</feature>
<dbReference type="EMBL" id="JAODUO010000240">
    <property type="protein sequence ID" value="KAK2185312.1"/>
    <property type="molecule type" value="Genomic_DNA"/>
</dbReference>
<protein>
    <submittedName>
        <fullName evidence="2">Uncharacterized protein</fullName>
    </submittedName>
</protein>
<comment type="caution">
    <text evidence="2">The sequence shown here is derived from an EMBL/GenBank/DDBJ whole genome shotgun (WGS) entry which is preliminary data.</text>
</comment>
<accession>A0AAD9UDD1</accession>
<evidence type="ECO:0000313" key="3">
    <source>
        <dbReference type="Proteomes" id="UP001209878"/>
    </source>
</evidence>
<gene>
    <name evidence="2" type="ORF">NP493_240g01037</name>
</gene>
<organism evidence="2 3">
    <name type="scientific">Ridgeia piscesae</name>
    <name type="common">Tubeworm</name>
    <dbReference type="NCBI Taxonomy" id="27915"/>
    <lineage>
        <taxon>Eukaryota</taxon>
        <taxon>Metazoa</taxon>
        <taxon>Spiralia</taxon>
        <taxon>Lophotrochozoa</taxon>
        <taxon>Annelida</taxon>
        <taxon>Polychaeta</taxon>
        <taxon>Sedentaria</taxon>
        <taxon>Canalipalpata</taxon>
        <taxon>Sabellida</taxon>
        <taxon>Siboglinidae</taxon>
        <taxon>Ridgeia</taxon>
    </lineage>
</organism>
<dbReference type="Proteomes" id="UP001209878">
    <property type="component" value="Unassembled WGS sequence"/>
</dbReference>